<protein>
    <submittedName>
        <fullName evidence="3">Uncharacterized protein</fullName>
    </submittedName>
</protein>
<dbReference type="EMBL" id="CAJOAX010001147">
    <property type="protein sequence ID" value="CAF3690137.1"/>
    <property type="molecule type" value="Genomic_DNA"/>
</dbReference>
<dbReference type="OrthoDB" id="9986666at2759"/>
<dbReference type="Proteomes" id="UP000663882">
    <property type="component" value="Unassembled WGS sequence"/>
</dbReference>
<feature type="coiled-coil region" evidence="1">
    <location>
        <begin position="39"/>
        <end position="99"/>
    </location>
</feature>
<evidence type="ECO:0000313" key="5">
    <source>
        <dbReference type="EMBL" id="CAF3690137.1"/>
    </source>
</evidence>
<accession>A0A814FAF3</accession>
<sequence length="326" mass="38796">MSKICEHPFCARLVLATCLNHCQLDLCQEHIIEHKNLFLVQYEKSFNNLKELLNELINSTEEIKNNLNTKYQKDISIINENYNNKLNELEQQFQFVISTQKLIKKKLQLLTDVKNGQAFLYQYDIEQIKLYLSKIREYNHDKTVMKINKNDIETFSPFDSDIDFDIDYIHGLNTNTKYDDIIQLRGQCPLTHLGIYGLTNKHKLRLCSLDKTTSDLYLFKHFHRYHHLTTTLSYTLAKAIINKSNPLTTCIFQSEINIIDERYHLIRCPLNKMESFNCKRPFFKSSLKRHLLKFHRFTLKTYNKIIEAIKNNDDITKLDLNEDRFK</sequence>
<dbReference type="EMBL" id="CAJNOU010000389">
    <property type="protein sequence ID" value="CAF0982424.1"/>
    <property type="molecule type" value="Genomic_DNA"/>
</dbReference>
<dbReference type="Proteomes" id="UP000663889">
    <property type="component" value="Unassembled WGS sequence"/>
</dbReference>
<dbReference type="Proteomes" id="UP000663874">
    <property type="component" value="Unassembled WGS sequence"/>
</dbReference>
<dbReference type="Proteomes" id="UP000663823">
    <property type="component" value="Unassembled WGS sequence"/>
</dbReference>
<dbReference type="AlphaFoldDB" id="A0A814FAF3"/>
<evidence type="ECO:0000313" key="3">
    <source>
        <dbReference type="EMBL" id="CAF0982424.1"/>
    </source>
</evidence>
<gene>
    <name evidence="4" type="ORF">FNK824_LOCUS1445</name>
    <name evidence="5" type="ORF">OTI717_LOCUS11824</name>
    <name evidence="2" type="ORF">RFH988_LOCUS11766</name>
    <name evidence="3" type="ORF">SEV965_LOCUS9830</name>
</gene>
<dbReference type="EMBL" id="CAJNOO010000473">
    <property type="protein sequence ID" value="CAF0953599.1"/>
    <property type="molecule type" value="Genomic_DNA"/>
</dbReference>
<dbReference type="EMBL" id="CAJOBE010000074">
    <property type="protein sequence ID" value="CAF3560883.1"/>
    <property type="molecule type" value="Genomic_DNA"/>
</dbReference>
<evidence type="ECO:0000256" key="1">
    <source>
        <dbReference type="SAM" id="Coils"/>
    </source>
</evidence>
<proteinExistence type="predicted"/>
<evidence type="ECO:0000313" key="4">
    <source>
        <dbReference type="EMBL" id="CAF3560883.1"/>
    </source>
</evidence>
<organism evidence="3 6">
    <name type="scientific">Rotaria sordida</name>
    <dbReference type="NCBI Taxonomy" id="392033"/>
    <lineage>
        <taxon>Eukaryota</taxon>
        <taxon>Metazoa</taxon>
        <taxon>Spiralia</taxon>
        <taxon>Gnathifera</taxon>
        <taxon>Rotifera</taxon>
        <taxon>Eurotatoria</taxon>
        <taxon>Bdelloidea</taxon>
        <taxon>Philodinida</taxon>
        <taxon>Philodinidae</taxon>
        <taxon>Rotaria</taxon>
    </lineage>
</organism>
<reference evidence="3" key="1">
    <citation type="submission" date="2021-02" db="EMBL/GenBank/DDBJ databases">
        <authorList>
            <person name="Nowell W R."/>
        </authorList>
    </citation>
    <scope>NUCLEOTIDE SEQUENCE</scope>
</reference>
<evidence type="ECO:0000313" key="2">
    <source>
        <dbReference type="EMBL" id="CAF0953599.1"/>
    </source>
</evidence>
<comment type="caution">
    <text evidence="3">The sequence shown here is derived from an EMBL/GenBank/DDBJ whole genome shotgun (WGS) entry which is preliminary data.</text>
</comment>
<keyword evidence="1" id="KW-0175">Coiled coil</keyword>
<evidence type="ECO:0000313" key="6">
    <source>
        <dbReference type="Proteomes" id="UP000663889"/>
    </source>
</evidence>
<name>A0A814FAF3_9BILA</name>